<proteinExistence type="predicted"/>
<dbReference type="Pfam" id="PF04397">
    <property type="entry name" value="LytTR"/>
    <property type="match status" value="1"/>
</dbReference>
<dbReference type="InterPro" id="IPR007492">
    <property type="entry name" value="LytTR_DNA-bd_dom"/>
</dbReference>
<dbReference type="SMART" id="SM00850">
    <property type="entry name" value="LytTR"/>
    <property type="match status" value="1"/>
</dbReference>
<gene>
    <name evidence="2" type="ORF">NE686_03075</name>
</gene>
<dbReference type="Proteomes" id="UP001524478">
    <property type="component" value="Unassembled WGS sequence"/>
</dbReference>
<protein>
    <submittedName>
        <fullName evidence="2">LytTR family transcriptional regulator DNA-binding domain-containing protein</fullName>
    </submittedName>
</protein>
<sequence>MKVNYYEDRMIEENHVDVFYSEKDHEIIGIMNYLQSYEIILGKNEEVTKKILPNDIFYLETVERRCYAYLESEVYQIDFTLKNFQERFQSNGFIQIGKSMIVNVYRIDRVKTDSNMRMRLIMENGEELILNRTFKKDFMEYLRNIQEAENEDYR</sequence>
<evidence type="ECO:0000313" key="2">
    <source>
        <dbReference type="EMBL" id="MCQ4922055.1"/>
    </source>
</evidence>
<evidence type="ECO:0000313" key="3">
    <source>
        <dbReference type="Proteomes" id="UP001524478"/>
    </source>
</evidence>
<keyword evidence="2" id="KW-0238">DNA-binding</keyword>
<evidence type="ECO:0000259" key="1">
    <source>
        <dbReference type="PROSITE" id="PS50930"/>
    </source>
</evidence>
<dbReference type="EMBL" id="JANGAC010000002">
    <property type="protein sequence ID" value="MCQ4922055.1"/>
    <property type="molecule type" value="Genomic_DNA"/>
</dbReference>
<dbReference type="PROSITE" id="PS50930">
    <property type="entry name" value="HTH_LYTTR"/>
    <property type="match status" value="1"/>
</dbReference>
<dbReference type="Gene3D" id="2.40.50.1020">
    <property type="entry name" value="LytTr DNA-binding domain"/>
    <property type="match status" value="1"/>
</dbReference>
<comment type="caution">
    <text evidence="2">The sequence shown here is derived from an EMBL/GenBank/DDBJ whole genome shotgun (WGS) entry which is preliminary data.</text>
</comment>
<dbReference type="PANTHER" id="PTHR37299:SF4">
    <property type="entry name" value="TRANSCRIPTIONAL REGULATOR"/>
    <property type="match status" value="1"/>
</dbReference>
<accession>A0ABT1S6F8</accession>
<dbReference type="GO" id="GO:0003677">
    <property type="term" value="F:DNA binding"/>
    <property type="evidence" value="ECO:0007669"/>
    <property type="project" value="UniProtKB-KW"/>
</dbReference>
<reference evidence="2 3" key="1">
    <citation type="submission" date="2022-06" db="EMBL/GenBank/DDBJ databases">
        <title>Isolation of gut microbiota from human fecal samples.</title>
        <authorList>
            <person name="Pamer E.G."/>
            <person name="Barat B."/>
            <person name="Waligurski E."/>
            <person name="Medina S."/>
            <person name="Paddock L."/>
            <person name="Mostad J."/>
        </authorList>
    </citation>
    <scope>NUCLEOTIDE SEQUENCE [LARGE SCALE GENOMIC DNA]</scope>
    <source>
        <strain evidence="2 3">DFI.7.95</strain>
    </source>
</reference>
<name>A0ABT1S6F8_9FIRM</name>
<dbReference type="PANTHER" id="PTHR37299">
    <property type="entry name" value="TRANSCRIPTIONAL REGULATOR-RELATED"/>
    <property type="match status" value="1"/>
</dbReference>
<feature type="domain" description="HTH LytTR-type" evidence="1">
    <location>
        <begin position="40"/>
        <end position="144"/>
    </location>
</feature>
<organism evidence="2 3">
    <name type="scientific">Tissierella carlieri</name>
    <dbReference type="NCBI Taxonomy" id="689904"/>
    <lineage>
        <taxon>Bacteria</taxon>
        <taxon>Bacillati</taxon>
        <taxon>Bacillota</taxon>
        <taxon>Tissierellia</taxon>
        <taxon>Tissierellales</taxon>
        <taxon>Tissierellaceae</taxon>
        <taxon>Tissierella</taxon>
    </lineage>
</organism>
<dbReference type="RefSeq" id="WP_256310385.1">
    <property type="nucleotide sequence ID" value="NZ_JANGAC010000002.1"/>
</dbReference>
<keyword evidence="3" id="KW-1185">Reference proteome</keyword>
<dbReference type="InterPro" id="IPR046947">
    <property type="entry name" value="LytR-like"/>
</dbReference>